<protein>
    <submittedName>
        <fullName evidence="1">Endo-1,4-beta-xylanase A</fullName>
    </submittedName>
</protein>
<dbReference type="EMBL" id="GBHO01037923">
    <property type="protein sequence ID" value="JAG05681.1"/>
    <property type="molecule type" value="Transcribed_RNA"/>
</dbReference>
<name>A0A0A9WE71_LYGHE</name>
<dbReference type="GO" id="GO:0045493">
    <property type="term" value="P:xylan catabolic process"/>
    <property type="evidence" value="ECO:0007669"/>
    <property type="project" value="UniProtKB-KW"/>
</dbReference>
<proteinExistence type="predicted"/>
<keyword evidence="1" id="KW-0326">Glycosidase</keyword>
<reference evidence="1" key="1">
    <citation type="journal article" date="2014" name="PLoS ONE">
        <title>Transcriptome-Based Identification of ABC Transporters in the Western Tarnished Plant Bug Lygus hesperus.</title>
        <authorList>
            <person name="Hull J.J."/>
            <person name="Chaney K."/>
            <person name="Geib S.M."/>
            <person name="Fabrick J.A."/>
            <person name="Brent C.S."/>
            <person name="Walsh D."/>
            <person name="Lavine L.C."/>
        </authorList>
    </citation>
    <scope>NUCLEOTIDE SEQUENCE</scope>
</reference>
<dbReference type="AlphaFoldDB" id="A0A0A9WE71"/>
<keyword evidence="1" id="KW-0858">Xylan degradation</keyword>
<keyword evidence="1" id="KW-0119">Carbohydrate metabolism</keyword>
<keyword evidence="1" id="KW-0624">Polysaccharide degradation</keyword>
<evidence type="ECO:0000313" key="2">
    <source>
        <dbReference type="EMBL" id="JAG05682.1"/>
    </source>
</evidence>
<evidence type="ECO:0000313" key="3">
    <source>
        <dbReference type="EMBL" id="JAQ08530.1"/>
    </source>
</evidence>
<dbReference type="EMBL" id="GDHC01010099">
    <property type="protein sequence ID" value="JAQ08530.1"/>
    <property type="molecule type" value="Transcribed_RNA"/>
</dbReference>
<dbReference type="EMBL" id="GBHO01037922">
    <property type="protein sequence ID" value="JAG05682.1"/>
    <property type="molecule type" value="Transcribed_RNA"/>
</dbReference>
<sequence>MNNVSSSQHSIPLSWCIPNSLVCEGEYTGKIFNLESDSVVFVSKDLRQCSRNTYMTVSDTYSFEGVKTSRLDRGFNPKPEVQYYINEVQYSSNYIETSNFMTTTGFFGIGFP</sequence>
<reference evidence="1" key="2">
    <citation type="submission" date="2014-07" db="EMBL/GenBank/DDBJ databases">
        <authorList>
            <person name="Hull J."/>
        </authorList>
    </citation>
    <scope>NUCLEOTIDE SEQUENCE</scope>
</reference>
<keyword evidence="1" id="KW-0378">Hydrolase</keyword>
<accession>A0A0A9WE71</accession>
<evidence type="ECO:0000313" key="1">
    <source>
        <dbReference type="EMBL" id="JAG05681.1"/>
    </source>
</evidence>
<organism evidence="1">
    <name type="scientific">Lygus hesperus</name>
    <name type="common">Western plant bug</name>
    <dbReference type="NCBI Taxonomy" id="30085"/>
    <lineage>
        <taxon>Eukaryota</taxon>
        <taxon>Metazoa</taxon>
        <taxon>Ecdysozoa</taxon>
        <taxon>Arthropoda</taxon>
        <taxon>Hexapoda</taxon>
        <taxon>Insecta</taxon>
        <taxon>Pterygota</taxon>
        <taxon>Neoptera</taxon>
        <taxon>Paraneoptera</taxon>
        <taxon>Hemiptera</taxon>
        <taxon>Heteroptera</taxon>
        <taxon>Panheteroptera</taxon>
        <taxon>Cimicomorpha</taxon>
        <taxon>Miridae</taxon>
        <taxon>Mirini</taxon>
        <taxon>Lygus</taxon>
    </lineage>
</organism>
<reference evidence="3" key="3">
    <citation type="journal article" date="2016" name="Gigascience">
        <title>De novo construction of an expanded transcriptome assembly for the western tarnished plant bug, Lygus hesperus.</title>
        <authorList>
            <person name="Tassone E.E."/>
            <person name="Geib S.M."/>
            <person name="Hall B."/>
            <person name="Fabrick J.A."/>
            <person name="Brent C.S."/>
            <person name="Hull J.J."/>
        </authorList>
    </citation>
    <scope>NUCLEOTIDE SEQUENCE</scope>
</reference>
<dbReference type="GO" id="GO:0016798">
    <property type="term" value="F:hydrolase activity, acting on glycosyl bonds"/>
    <property type="evidence" value="ECO:0007669"/>
    <property type="project" value="UniProtKB-KW"/>
</dbReference>
<gene>
    <name evidence="1" type="primary">xynA_0</name>
    <name evidence="2" type="synonym">xynA_1</name>
    <name evidence="2" type="ORF">CM83_8052</name>
    <name evidence="1" type="ORF">CM83_8054</name>
    <name evidence="3" type="ORF">g.16552</name>
</gene>